<name>A0A1U7NCG7_9FIRM</name>
<proteinExistence type="predicted"/>
<evidence type="ECO:0000313" key="2">
    <source>
        <dbReference type="Proteomes" id="UP000186341"/>
    </source>
</evidence>
<dbReference type="Proteomes" id="UP000186341">
    <property type="component" value="Unassembled WGS sequence"/>
</dbReference>
<dbReference type="GeneID" id="82204002"/>
<dbReference type="AlphaFoldDB" id="A0A1U7NCG7"/>
<comment type="caution">
    <text evidence="1">The sequence shown here is derived from an EMBL/GenBank/DDBJ whole genome shotgun (WGS) entry which is preliminary data.</text>
</comment>
<gene>
    <name evidence="1" type="ORF">BO222_12860</name>
</gene>
<dbReference type="RefSeq" id="WP_075821136.1">
    <property type="nucleotide sequence ID" value="NZ_CAJUTZ010000051.1"/>
</dbReference>
<dbReference type="OrthoDB" id="2052648at2"/>
<sequence>MNLGVTFDNLYHTVKDWMLRFASLQIDEPSIQTYQLTVPGRDGILDLTDALYGRTTYLNRTITMNFWTEFDHDGHLQSELMNALHGKRMTFILDNDPEYCWTGRLSVHVQKNCPAITEVMITADCEPYKQPVTKLGAPLERSL</sequence>
<keyword evidence="2" id="KW-1185">Reference proteome</keyword>
<dbReference type="Gene3D" id="2.40.30.200">
    <property type="match status" value="1"/>
</dbReference>
<dbReference type="EMBL" id="MPJW01000286">
    <property type="protein sequence ID" value="OLU36206.1"/>
    <property type="molecule type" value="Genomic_DNA"/>
</dbReference>
<protein>
    <recommendedName>
        <fullName evidence="3">Phage tail protein</fullName>
    </recommendedName>
</protein>
<evidence type="ECO:0000313" key="1">
    <source>
        <dbReference type="EMBL" id="OLU36206.1"/>
    </source>
</evidence>
<accession>A0A1U7NCG7</accession>
<reference evidence="1 2" key="1">
    <citation type="submission" date="2016-11" db="EMBL/GenBank/DDBJ databases">
        <title>Description of two novel members of the family Erysipelotrichaceae: Ileibacterium lipovorans gen. nov., sp. nov. and Dubosiella newyorkensis, gen. nov., sp. nov.</title>
        <authorList>
            <person name="Cox L.M."/>
            <person name="Sohn J."/>
            <person name="Tyrrell K.L."/>
            <person name="Citron D.M."/>
            <person name="Lawson P.A."/>
            <person name="Patel N.B."/>
            <person name="Iizumi T."/>
            <person name="Perez-Perez G.I."/>
            <person name="Goldstein E.J."/>
            <person name="Blaser M.J."/>
        </authorList>
    </citation>
    <scope>NUCLEOTIDE SEQUENCE [LARGE SCALE GENOMIC DNA]</scope>
    <source>
        <strain evidence="1 2">NYU-BL-A3</strain>
    </source>
</reference>
<evidence type="ECO:0008006" key="3">
    <source>
        <dbReference type="Google" id="ProtNLM"/>
    </source>
</evidence>
<organism evidence="1 2">
    <name type="scientific">Ileibacterium valens</name>
    <dbReference type="NCBI Taxonomy" id="1862668"/>
    <lineage>
        <taxon>Bacteria</taxon>
        <taxon>Bacillati</taxon>
        <taxon>Bacillota</taxon>
        <taxon>Erysipelotrichia</taxon>
        <taxon>Erysipelotrichales</taxon>
        <taxon>Erysipelotrichaceae</taxon>
        <taxon>Ileibacterium</taxon>
    </lineage>
</organism>